<dbReference type="PANTHER" id="PTHR31389:SF4">
    <property type="entry name" value="LD39211P"/>
    <property type="match status" value="1"/>
</dbReference>
<accession>A0ABD3UIP3</accession>
<protein>
    <submittedName>
        <fullName evidence="1">Uncharacterized protein</fullName>
    </submittedName>
</protein>
<evidence type="ECO:0000313" key="1">
    <source>
        <dbReference type="EMBL" id="KAL3847983.1"/>
    </source>
</evidence>
<dbReference type="Proteomes" id="UP001634394">
    <property type="component" value="Unassembled WGS sequence"/>
</dbReference>
<dbReference type="AlphaFoldDB" id="A0ABD3UIP3"/>
<name>A0ABD3UIP3_SINWO</name>
<gene>
    <name evidence="1" type="ORF">ACJMK2_018870</name>
</gene>
<sequence length="359" mass="42046">MIERYFLPLHDQKKITFKENLIGYYSPLSVTRVLEEPFKEEVRSAEINLFEASLQRHYKRKDIKLISELPVAWTYESYNVTNTLTCWSESKFAPTFEENKKIVQQYPNGTSVPYLADFGLLQPYRSMAVPKLPVFVTAASSNHYLESEAMLRDFHNKFLAKYNNTKLIFYDIGLTEIERSQILLNEFGYVFWLDASMRFINMNLFNELEMQVDKYGLSSWDFGYSLAVTIDPETYQFLKEDPCLFVNKPSCGTGGILVKRSNFTLEYIMRPWVSCALTFGCMVNNRSQQMLHCPPSPKNWALGACQRYEQAVLSIILWRLYGRYDVVMFPKRFVDTRRGDQFQYFQMLKKQNATNGIKS</sequence>
<proteinExistence type="predicted"/>
<keyword evidence="2" id="KW-1185">Reference proteome</keyword>
<organism evidence="1 2">
    <name type="scientific">Sinanodonta woodiana</name>
    <name type="common">Chinese pond mussel</name>
    <name type="synonym">Anodonta woodiana</name>
    <dbReference type="NCBI Taxonomy" id="1069815"/>
    <lineage>
        <taxon>Eukaryota</taxon>
        <taxon>Metazoa</taxon>
        <taxon>Spiralia</taxon>
        <taxon>Lophotrochozoa</taxon>
        <taxon>Mollusca</taxon>
        <taxon>Bivalvia</taxon>
        <taxon>Autobranchia</taxon>
        <taxon>Heteroconchia</taxon>
        <taxon>Palaeoheterodonta</taxon>
        <taxon>Unionida</taxon>
        <taxon>Unionoidea</taxon>
        <taxon>Unionidae</taxon>
        <taxon>Unioninae</taxon>
        <taxon>Sinanodonta</taxon>
    </lineage>
</organism>
<comment type="caution">
    <text evidence="1">The sequence shown here is derived from an EMBL/GenBank/DDBJ whole genome shotgun (WGS) entry which is preliminary data.</text>
</comment>
<reference evidence="1 2" key="1">
    <citation type="submission" date="2024-11" db="EMBL/GenBank/DDBJ databases">
        <title>Chromosome-level genome assembly of the freshwater bivalve Anodonta woodiana.</title>
        <authorList>
            <person name="Chen X."/>
        </authorList>
    </citation>
    <scope>NUCLEOTIDE SEQUENCE [LARGE SCALE GENOMIC DNA]</scope>
    <source>
        <strain evidence="1">MN2024</strain>
        <tissue evidence="1">Gills</tissue>
    </source>
</reference>
<evidence type="ECO:0000313" key="2">
    <source>
        <dbReference type="Proteomes" id="UP001634394"/>
    </source>
</evidence>
<dbReference type="PANTHER" id="PTHR31389">
    <property type="entry name" value="LD39211P"/>
    <property type="match status" value="1"/>
</dbReference>
<dbReference type="EMBL" id="JBJQND010000016">
    <property type="protein sequence ID" value="KAL3847983.1"/>
    <property type="molecule type" value="Genomic_DNA"/>
</dbReference>